<accession>A0ABD2YC89</accession>
<dbReference type="AlphaFoldDB" id="A0ABD2YC89"/>
<evidence type="ECO:0000256" key="1">
    <source>
        <dbReference type="SAM" id="Phobius"/>
    </source>
</evidence>
<reference evidence="2 3" key="1">
    <citation type="submission" date="2024-11" db="EMBL/GenBank/DDBJ databases">
        <title>A near-complete genome assembly of Cinchona calisaya.</title>
        <authorList>
            <person name="Lian D.C."/>
            <person name="Zhao X.W."/>
            <person name="Wei L."/>
        </authorList>
    </citation>
    <scope>NUCLEOTIDE SEQUENCE [LARGE SCALE GENOMIC DNA]</scope>
    <source>
        <tissue evidence="2">Nenye</tissue>
    </source>
</reference>
<evidence type="ECO:0008006" key="4">
    <source>
        <dbReference type="Google" id="ProtNLM"/>
    </source>
</evidence>
<comment type="caution">
    <text evidence="2">The sequence shown here is derived from an EMBL/GenBank/DDBJ whole genome shotgun (WGS) entry which is preliminary data.</text>
</comment>
<protein>
    <recommendedName>
        <fullName evidence="4">Transposase</fullName>
    </recommendedName>
</protein>
<keyword evidence="1" id="KW-0472">Membrane</keyword>
<dbReference type="PANTHER" id="PTHR33144">
    <property type="entry name" value="OS10G0409366 PROTEIN-RELATED"/>
    <property type="match status" value="1"/>
</dbReference>
<evidence type="ECO:0000313" key="2">
    <source>
        <dbReference type="EMBL" id="KAL3503835.1"/>
    </source>
</evidence>
<keyword evidence="1" id="KW-1133">Transmembrane helix</keyword>
<dbReference type="EMBL" id="JBJUIK010000014">
    <property type="protein sequence ID" value="KAL3503835.1"/>
    <property type="molecule type" value="Genomic_DNA"/>
</dbReference>
<sequence>MPTSRKDEMINMVKERFDVPPGIDDWMLKSISKKCRSWKSRIKTKYFDPNVSFERRIHNRPTRVLENQWKGILSHWDSEEAKVYTIVDFFIYFFLITFPFLDSL</sequence>
<dbReference type="Proteomes" id="UP001630127">
    <property type="component" value="Unassembled WGS sequence"/>
</dbReference>
<keyword evidence="3" id="KW-1185">Reference proteome</keyword>
<organism evidence="2 3">
    <name type="scientific">Cinchona calisaya</name>
    <dbReference type="NCBI Taxonomy" id="153742"/>
    <lineage>
        <taxon>Eukaryota</taxon>
        <taxon>Viridiplantae</taxon>
        <taxon>Streptophyta</taxon>
        <taxon>Embryophyta</taxon>
        <taxon>Tracheophyta</taxon>
        <taxon>Spermatophyta</taxon>
        <taxon>Magnoliopsida</taxon>
        <taxon>eudicotyledons</taxon>
        <taxon>Gunneridae</taxon>
        <taxon>Pentapetalae</taxon>
        <taxon>asterids</taxon>
        <taxon>lamiids</taxon>
        <taxon>Gentianales</taxon>
        <taxon>Rubiaceae</taxon>
        <taxon>Cinchonoideae</taxon>
        <taxon>Cinchoneae</taxon>
        <taxon>Cinchona</taxon>
    </lineage>
</organism>
<dbReference type="PANTHER" id="PTHR33144:SF46">
    <property type="entry name" value="OS04G0610000 PROTEIN"/>
    <property type="match status" value="1"/>
</dbReference>
<name>A0ABD2YC89_9GENT</name>
<feature type="transmembrane region" description="Helical" evidence="1">
    <location>
        <begin position="83"/>
        <end position="101"/>
    </location>
</feature>
<keyword evidence="1" id="KW-0812">Transmembrane</keyword>
<gene>
    <name evidence="2" type="ORF">ACH5RR_033676</name>
</gene>
<proteinExistence type="predicted"/>
<evidence type="ECO:0000313" key="3">
    <source>
        <dbReference type="Proteomes" id="UP001630127"/>
    </source>
</evidence>